<dbReference type="EMBL" id="CACVBS010000071">
    <property type="protein sequence ID" value="CAA7268888.1"/>
    <property type="molecule type" value="Genomic_DNA"/>
</dbReference>
<dbReference type="AlphaFoldDB" id="A0A8S0WAP7"/>
<gene>
    <name evidence="1" type="ORF">AAE3_LOCUS11133</name>
</gene>
<evidence type="ECO:0000313" key="1">
    <source>
        <dbReference type="EMBL" id="CAA7268888.1"/>
    </source>
</evidence>
<organism evidence="1 2">
    <name type="scientific">Cyclocybe aegerita</name>
    <name type="common">Black poplar mushroom</name>
    <name type="synonym">Agrocybe aegerita</name>
    <dbReference type="NCBI Taxonomy" id="1973307"/>
    <lineage>
        <taxon>Eukaryota</taxon>
        <taxon>Fungi</taxon>
        <taxon>Dikarya</taxon>
        <taxon>Basidiomycota</taxon>
        <taxon>Agaricomycotina</taxon>
        <taxon>Agaricomycetes</taxon>
        <taxon>Agaricomycetidae</taxon>
        <taxon>Agaricales</taxon>
        <taxon>Agaricineae</taxon>
        <taxon>Bolbitiaceae</taxon>
        <taxon>Cyclocybe</taxon>
    </lineage>
</organism>
<keyword evidence="2" id="KW-1185">Reference proteome</keyword>
<accession>A0A8S0WAP7</accession>
<name>A0A8S0WAP7_CYCAE</name>
<protein>
    <submittedName>
        <fullName evidence="1">Uncharacterized protein</fullName>
    </submittedName>
</protein>
<reference evidence="1 2" key="1">
    <citation type="submission" date="2020-01" db="EMBL/GenBank/DDBJ databases">
        <authorList>
            <person name="Gupta K D."/>
        </authorList>
    </citation>
    <scope>NUCLEOTIDE SEQUENCE [LARGE SCALE GENOMIC DNA]</scope>
</reference>
<sequence>MDTNGPQGQVCKFVGDLAALGSSQMHGDIPQSNSFNVVPETGEARSGRFVRSLVDVVILSCGSTEAPTARDASDLLTKDVQSDDITSLSMRNTPQKSGLMSDTFACENLLQLRQRRIGLWNAELDRIYQFIEAQDSIPIKWERELLTIQQTLLAWMKEHLQLYRQYVELCRREVAVEMFRAQGLDNQRARGRNTL</sequence>
<dbReference type="Proteomes" id="UP000467700">
    <property type="component" value="Unassembled WGS sequence"/>
</dbReference>
<proteinExistence type="predicted"/>
<evidence type="ECO:0000313" key="2">
    <source>
        <dbReference type="Proteomes" id="UP000467700"/>
    </source>
</evidence>
<comment type="caution">
    <text evidence="1">The sequence shown here is derived from an EMBL/GenBank/DDBJ whole genome shotgun (WGS) entry which is preliminary data.</text>
</comment>